<feature type="domain" description="Cyclophilin-like" evidence="3">
    <location>
        <begin position="76"/>
        <end position="185"/>
    </location>
</feature>
<evidence type="ECO:0000313" key="4">
    <source>
        <dbReference type="EMBL" id="KMO75899.1"/>
    </source>
</evidence>
<name>A0A0J6W0H6_9MYCO</name>
<dbReference type="InterPro" id="IPR041183">
    <property type="entry name" value="Cyclophilin-like"/>
</dbReference>
<feature type="region of interest" description="Disordered" evidence="1">
    <location>
        <begin position="36"/>
        <end position="69"/>
    </location>
</feature>
<feature type="signal peptide" evidence="2">
    <location>
        <begin position="1"/>
        <end position="27"/>
    </location>
</feature>
<dbReference type="Proteomes" id="UP000036313">
    <property type="component" value="Unassembled WGS sequence"/>
</dbReference>
<evidence type="ECO:0000313" key="5">
    <source>
        <dbReference type="Proteomes" id="UP000036313"/>
    </source>
</evidence>
<dbReference type="PATRIC" id="fig|1807.14.peg.2448"/>
<dbReference type="InterPro" id="IPR029000">
    <property type="entry name" value="Cyclophilin-like_dom_sf"/>
</dbReference>
<proteinExistence type="predicted"/>
<dbReference type="Gene3D" id="2.40.100.20">
    <property type="match status" value="1"/>
</dbReference>
<dbReference type="EMBL" id="JYNU01000014">
    <property type="protein sequence ID" value="KMO75899.1"/>
    <property type="molecule type" value="Genomic_DNA"/>
</dbReference>
<evidence type="ECO:0000259" key="3">
    <source>
        <dbReference type="Pfam" id="PF18050"/>
    </source>
</evidence>
<evidence type="ECO:0000256" key="1">
    <source>
        <dbReference type="SAM" id="MobiDB-lite"/>
    </source>
</evidence>
<feature type="chain" id="PRO_5038762363" description="Cyclophilin-like domain-containing protein" evidence="2">
    <location>
        <begin position="28"/>
        <end position="188"/>
    </location>
</feature>
<sequence length="188" mass="19753" precursor="true">MSTATSPHPRRPRASATLTASAAAVTAALMLSGACSSVGTPRAAPESPVNQSNSLSPTSPRESVMPEANSSTPIRIVIGETVVTGELWDNAPGRALLQRLPLTVTFSDLNSVEKTARLDPPLPMSGMPDGDDPQPRDIGWYAPTGDVVLYYGDVGYWPGIARIGRIGDDIDVIATHDDDFTATIQPAT</sequence>
<protein>
    <recommendedName>
        <fullName evidence="3">Cyclophilin-like domain-containing protein</fullName>
    </recommendedName>
</protein>
<keyword evidence="2" id="KW-0732">Signal</keyword>
<dbReference type="SUPFAM" id="SSF50891">
    <property type="entry name" value="Cyclophilin-like"/>
    <property type="match status" value="1"/>
</dbReference>
<feature type="compositionally biased region" description="Polar residues" evidence="1">
    <location>
        <begin position="48"/>
        <end position="61"/>
    </location>
</feature>
<dbReference type="AlphaFoldDB" id="A0A0J6W0H6"/>
<reference evidence="4 5" key="1">
    <citation type="journal article" date="2015" name="Genome Biol. Evol.">
        <title>Characterization of Three Mycobacterium spp. with Potential Use in Bioremediation by Genome Sequencing and Comparative Genomics.</title>
        <authorList>
            <person name="Das S."/>
            <person name="Pettersson B.M."/>
            <person name="Behra P.R."/>
            <person name="Ramesh M."/>
            <person name="Dasgupta S."/>
            <person name="Bhattacharya A."/>
            <person name="Kirsebom L.A."/>
        </authorList>
    </citation>
    <scope>NUCLEOTIDE SEQUENCE [LARGE SCALE GENOMIC DNA]</scope>
    <source>
        <strain evidence="4 5">DSM 44075</strain>
    </source>
</reference>
<accession>A0A0J6W0H6</accession>
<organism evidence="4 5">
    <name type="scientific">Mycolicibacterium obuense</name>
    <dbReference type="NCBI Taxonomy" id="1807"/>
    <lineage>
        <taxon>Bacteria</taxon>
        <taxon>Bacillati</taxon>
        <taxon>Actinomycetota</taxon>
        <taxon>Actinomycetes</taxon>
        <taxon>Mycobacteriales</taxon>
        <taxon>Mycobacteriaceae</taxon>
        <taxon>Mycolicibacterium</taxon>
    </lineage>
</organism>
<evidence type="ECO:0000256" key="2">
    <source>
        <dbReference type="SAM" id="SignalP"/>
    </source>
</evidence>
<dbReference type="Pfam" id="PF18050">
    <property type="entry name" value="Cyclophil_like2"/>
    <property type="match status" value="1"/>
</dbReference>
<gene>
    <name evidence="4" type="ORF">MOBUDSM44075_02428</name>
</gene>
<comment type="caution">
    <text evidence="4">The sequence shown here is derived from an EMBL/GenBank/DDBJ whole genome shotgun (WGS) entry which is preliminary data.</text>
</comment>